<evidence type="ECO:0000256" key="4">
    <source>
        <dbReference type="ARBA" id="ARBA00022692"/>
    </source>
</evidence>
<proteinExistence type="inferred from homology"/>
<evidence type="ECO:0000256" key="11">
    <source>
        <dbReference type="RuleBase" id="RU367142"/>
    </source>
</evidence>
<dbReference type="Gene3D" id="3.10.450.320">
    <property type="entry name" value="Mitochondrial import inner membrane translocase subunit Tim21"/>
    <property type="match status" value="1"/>
</dbReference>
<keyword evidence="5 11" id="KW-0999">Mitochondrion inner membrane</keyword>
<dbReference type="InterPro" id="IPR038552">
    <property type="entry name" value="Tim21_IMS_sf"/>
</dbReference>
<dbReference type="EMBL" id="ML119182">
    <property type="protein sequence ID" value="RPB07458.1"/>
    <property type="molecule type" value="Genomic_DNA"/>
</dbReference>
<keyword evidence="7 11" id="KW-1133">Transmembrane helix</keyword>
<keyword evidence="8 11" id="KW-0496">Mitochondrion</keyword>
<comment type="similarity">
    <text evidence="2 11">Belongs to the TIM21 family.</text>
</comment>
<sequence>MSALRAPARLTRRLPPAAHRLLSTTPHRHADSQRQQISISPATPHKKWADLSATQKAARTASTSANLITIVAGMALTGAVFTLLYLEVFAPDSAANWFNTIHARVRADERCVGLLGNRIKAYGEPTSNRWSRNRPIASKTWKDKYGVEHLVMHFNVEGHIDRGVVNAHLVKRPGEGEYTYQYLFLEVSGKPRIYLEKDESKTEREGGPKKRLFGVQWGW</sequence>
<comment type="subcellular location">
    <subcellularLocation>
        <location evidence="1 11">Mitochondrion inner membrane</location>
        <topology evidence="1 11">Single-pass membrane protein</topology>
    </subcellularLocation>
</comment>
<evidence type="ECO:0000256" key="6">
    <source>
        <dbReference type="ARBA" id="ARBA00022946"/>
    </source>
</evidence>
<evidence type="ECO:0000256" key="8">
    <source>
        <dbReference type="ARBA" id="ARBA00023128"/>
    </source>
</evidence>
<dbReference type="InterPro" id="IPR013261">
    <property type="entry name" value="Tim21"/>
</dbReference>
<comment type="function">
    <text evidence="10">Essential component of the TIM23 complex, a complex that mediates the translocation of transit peptide-containing proteins across the mitochondrial inner membrane. Required to keep the TOM and the TIM23 complexes in close contact. At some point, it is released from the TOM23 complex to allow protein translocation into the mitochondrial matrix.</text>
</comment>
<name>A0A3N4KDA0_9PEZI</name>
<evidence type="ECO:0000256" key="3">
    <source>
        <dbReference type="ARBA" id="ARBA00020726"/>
    </source>
</evidence>
<dbReference type="InParanoid" id="A0A3N4KDA0"/>
<evidence type="ECO:0000256" key="10">
    <source>
        <dbReference type="ARBA" id="ARBA00060204"/>
    </source>
</evidence>
<dbReference type="PANTHER" id="PTHR13032">
    <property type="entry name" value="MITOCHONDRIAL IMPORT INNER MEMBRANE TRANSLOCASE SUBUNIT TIM21"/>
    <property type="match status" value="1"/>
</dbReference>
<evidence type="ECO:0000256" key="12">
    <source>
        <dbReference type="SAM" id="MobiDB-lite"/>
    </source>
</evidence>
<dbReference type="Pfam" id="PF08294">
    <property type="entry name" value="TIM21"/>
    <property type="match status" value="1"/>
</dbReference>
<dbReference type="AlphaFoldDB" id="A0A3N4KDA0"/>
<feature type="transmembrane region" description="Helical" evidence="11">
    <location>
        <begin position="65"/>
        <end position="86"/>
    </location>
</feature>
<keyword evidence="11" id="KW-0813">Transport</keyword>
<evidence type="ECO:0000256" key="9">
    <source>
        <dbReference type="ARBA" id="ARBA00023136"/>
    </source>
</evidence>
<keyword evidence="4 11" id="KW-0812">Transmembrane</keyword>
<dbReference type="FunFam" id="3.10.450.320:FF:000002">
    <property type="entry name" value="Mitochondrial import inner membrane translocase subunit tim21"/>
    <property type="match status" value="1"/>
</dbReference>
<accession>A0A3N4KDA0</accession>
<evidence type="ECO:0000256" key="5">
    <source>
        <dbReference type="ARBA" id="ARBA00022792"/>
    </source>
</evidence>
<dbReference type="OrthoDB" id="436405at2759"/>
<protein>
    <recommendedName>
        <fullName evidence="3 11">Mitochondrial import inner membrane translocase subunit Tim21</fullName>
    </recommendedName>
</protein>
<evidence type="ECO:0000256" key="2">
    <source>
        <dbReference type="ARBA" id="ARBA00010867"/>
    </source>
</evidence>
<evidence type="ECO:0000313" key="13">
    <source>
        <dbReference type="EMBL" id="RPB07458.1"/>
    </source>
</evidence>
<organism evidence="13 14">
    <name type="scientific">Morchella conica CCBAS932</name>
    <dbReference type="NCBI Taxonomy" id="1392247"/>
    <lineage>
        <taxon>Eukaryota</taxon>
        <taxon>Fungi</taxon>
        <taxon>Dikarya</taxon>
        <taxon>Ascomycota</taxon>
        <taxon>Pezizomycotina</taxon>
        <taxon>Pezizomycetes</taxon>
        <taxon>Pezizales</taxon>
        <taxon>Morchellaceae</taxon>
        <taxon>Morchella</taxon>
    </lineage>
</organism>
<dbReference type="FunCoup" id="A0A3N4KDA0">
    <property type="interactions" value="235"/>
</dbReference>
<dbReference type="STRING" id="1392247.A0A3N4KDA0"/>
<keyword evidence="6" id="KW-0809">Transit peptide</keyword>
<evidence type="ECO:0000256" key="1">
    <source>
        <dbReference type="ARBA" id="ARBA00004434"/>
    </source>
</evidence>
<keyword evidence="11" id="KW-0811">Translocation</keyword>
<feature type="region of interest" description="Disordered" evidence="12">
    <location>
        <begin position="24"/>
        <end position="46"/>
    </location>
</feature>
<keyword evidence="11" id="KW-0653">Protein transport</keyword>
<keyword evidence="9 11" id="KW-0472">Membrane</keyword>
<evidence type="ECO:0000313" key="14">
    <source>
        <dbReference type="Proteomes" id="UP000277580"/>
    </source>
</evidence>
<reference evidence="13 14" key="1">
    <citation type="journal article" date="2018" name="Nat. Ecol. Evol.">
        <title>Pezizomycetes genomes reveal the molecular basis of ectomycorrhizal truffle lifestyle.</title>
        <authorList>
            <person name="Murat C."/>
            <person name="Payen T."/>
            <person name="Noel B."/>
            <person name="Kuo A."/>
            <person name="Morin E."/>
            <person name="Chen J."/>
            <person name="Kohler A."/>
            <person name="Krizsan K."/>
            <person name="Balestrini R."/>
            <person name="Da Silva C."/>
            <person name="Montanini B."/>
            <person name="Hainaut M."/>
            <person name="Levati E."/>
            <person name="Barry K.W."/>
            <person name="Belfiori B."/>
            <person name="Cichocki N."/>
            <person name="Clum A."/>
            <person name="Dockter R.B."/>
            <person name="Fauchery L."/>
            <person name="Guy J."/>
            <person name="Iotti M."/>
            <person name="Le Tacon F."/>
            <person name="Lindquist E.A."/>
            <person name="Lipzen A."/>
            <person name="Malagnac F."/>
            <person name="Mello A."/>
            <person name="Molinier V."/>
            <person name="Miyauchi S."/>
            <person name="Poulain J."/>
            <person name="Riccioni C."/>
            <person name="Rubini A."/>
            <person name="Sitrit Y."/>
            <person name="Splivallo R."/>
            <person name="Traeger S."/>
            <person name="Wang M."/>
            <person name="Zifcakova L."/>
            <person name="Wipf D."/>
            <person name="Zambonelli A."/>
            <person name="Paolocci F."/>
            <person name="Nowrousian M."/>
            <person name="Ottonello S."/>
            <person name="Baldrian P."/>
            <person name="Spatafora J.W."/>
            <person name="Henrissat B."/>
            <person name="Nagy L.G."/>
            <person name="Aury J.M."/>
            <person name="Wincker P."/>
            <person name="Grigoriev I.V."/>
            <person name="Bonfante P."/>
            <person name="Martin F.M."/>
        </authorList>
    </citation>
    <scope>NUCLEOTIDE SEQUENCE [LARGE SCALE GENOMIC DNA]</scope>
    <source>
        <strain evidence="13 14">CCBAS932</strain>
    </source>
</reference>
<comment type="subunit">
    <text evidence="11">Component of the TIM23 complex.</text>
</comment>
<evidence type="ECO:0000256" key="7">
    <source>
        <dbReference type="ARBA" id="ARBA00022989"/>
    </source>
</evidence>
<dbReference type="PANTHER" id="PTHR13032:SF6">
    <property type="entry name" value="MITOCHONDRIAL IMPORT INNER MEMBRANE TRANSLOCASE SUBUNIT TIM21"/>
    <property type="match status" value="1"/>
</dbReference>
<dbReference type="GO" id="GO:0005744">
    <property type="term" value="C:TIM23 mitochondrial import inner membrane translocase complex"/>
    <property type="evidence" value="ECO:0007669"/>
    <property type="project" value="UniProtKB-UniRule"/>
</dbReference>
<keyword evidence="14" id="KW-1185">Reference proteome</keyword>
<dbReference type="GO" id="GO:0030150">
    <property type="term" value="P:protein import into mitochondrial matrix"/>
    <property type="evidence" value="ECO:0007669"/>
    <property type="project" value="UniProtKB-UniRule"/>
</dbReference>
<gene>
    <name evidence="13" type="ORF">P167DRAFT_495741</name>
</gene>
<dbReference type="Proteomes" id="UP000277580">
    <property type="component" value="Unassembled WGS sequence"/>
</dbReference>